<dbReference type="AlphaFoldDB" id="A0A9P7XXB5"/>
<dbReference type="EMBL" id="JAHRHY010000006">
    <property type="protein sequence ID" value="KAG9068302.1"/>
    <property type="molecule type" value="Genomic_DNA"/>
</dbReference>
<dbReference type="SUPFAM" id="SSF52047">
    <property type="entry name" value="RNI-like"/>
    <property type="match status" value="1"/>
</dbReference>
<gene>
    <name evidence="1" type="ORF">KI688_010568</name>
</gene>
<dbReference type="Proteomes" id="UP000707451">
    <property type="component" value="Unassembled WGS sequence"/>
</dbReference>
<dbReference type="OrthoDB" id="2446104at2759"/>
<protein>
    <submittedName>
        <fullName evidence="1">Uncharacterized protein</fullName>
    </submittedName>
</protein>
<name>A0A9P7XXB5_9FUNG</name>
<evidence type="ECO:0000313" key="1">
    <source>
        <dbReference type="EMBL" id="KAG9068302.1"/>
    </source>
</evidence>
<sequence length="451" mass="51327">MFWTGIANYGLPETIMDLNIRLISDLNLHQSRILPIVLVLCPSKLQSLTIHITCQSYGLVPVDNAGREQEMAAVEEGGPLPALRAVSITSEYGNFLPPSCARFLGRCANLQDLHIPSLERRWIHALEGCTHLKTLRIDFLSDETIRPFAMALKTGLPSLDAIQVRTYESHNQSLDVAAMISACRSGWRYVCLPSLGAPAADALIKHCSTLETFSLQWAYGLTSNHMLQILSSSPRLETFITLAKDEEYEHVQTFISCHDFIDFESSSYILKPWPCESTLKVFRAKIGGIPRPDITRTYCGHPIKSRMVTREAYPGQGLEIQRRVYERLARMTRLQRLELGNEDRRPNVHADFYLRNMTLQRIQDVLHQYSCLDMKLGSGLRILEALKDLRVLSVVRMETRIGVEELKWMKQSWPKLIVIRGLNIDGEEKEAGKWAQDESLTIFSMPCFRVH</sequence>
<reference evidence="1" key="1">
    <citation type="submission" date="2021-06" db="EMBL/GenBank/DDBJ databases">
        <title>Genome Sequence of Mortierella hyaline Strain SCG-10, a Cold-Adapted, Nitrate-Reducing Fungus Isolated from Soil in Minnesota, USA.</title>
        <authorList>
            <person name="Aldossari N."/>
        </authorList>
    </citation>
    <scope>NUCLEOTIDE SEQUENCE</scope>
    <source>
        <strain evidence="1">SCG-10</strain>
    </source>
</reference>
<comment type="caution">
    <text evidence="1">The sequence shown here is derived from an EMBL/GenBank/DDBJ whole genome shotgun (WGS) entry which is preliminary data.</text>
</comment>
<proteinExistence type="predicted"/>
<keyword evidence="2" id="KW-1185">Reference proteome</keyword>
<dbReference type="InterPro" id="IPR032675">
    <property type="entry name" value="LRR_dom_sf"/>
</dbReference>
<organism evidence="1 2">
    <name type="scientific">Linnemannia hyalina</name>
    <dbReference type="NCBI Taxonomy" id="64524"/>
    <lineage>
        <taxon>Eukaryota</taxon>
        <taxon>Fungi</taxon>
        <taxon>Fungi incertae sedis</taxon>
        <taxon>Mucoromycota</taxon>
        <taxon>Mortierellomycotina</taxon>
        <taxon>Mortierellomycetes</taxon>
        <taxon>Mortierellales</taxon>
        <taxon>Mortierellaceae</taxon>
        <taxon>Linnemannia</taxon>
    </lineage>
</organism>
<evidence type="ECO:0000313" key="2">
    <source>
        <dbReference type="Proteomes" id="UP000707451"/>
    </source>
</evidence>
<accession>A0A9P7XXB5</accession>
<dbReference type="Gene3D" id="3.80.10.10">
    <property type="entry name" value="Ribonuclease Inhibitor"/>
    <property type="match status" value="1"/>
</dbReference>